<dbReference type="Pfam" id="PF14690">
    <property type="entry name" value="Zn_ribbon_ISL3"/>
    <property type="match status" value="1"/>
</dbReference>
<dbReference type="AlphaFoldDB" id="A0A2M8F3M1"/>
<reference evidence="5" key="1">
    <citation type="submission" date="2017-09" db="EMBL/GenBank/DDBJ databases">
        <title>Depth-based differentiation of microbial function through sediment-hosted aquifers and enrichment of novel symbionts in the deep terrestrial subsurface.</title>
        <authorList>
            <person name="Probst A.J."/>
            <person name="Ladd B."/>
            <person name="Jarett J.K."/>
            <person name="Geller-Mcgrath D.E."/>
            <person name="Sieber C.M.K."/>
            <person name="Emerson J.B."/>
            <person name="Anantharaman K."/>
            <person name="Thomas B.C."/>
            <person name="Malmstrom R."/>
            <person name="Stieglmeier M."/>
            <person name="Klingl A."/>
            <person name="Woyke T."/>
            <person name="Ryan C.M."/>
            <person name="Banfield J.F."/>
        </authorList>
    </citation>
    <scope>NUCLEOTIDE SEQUENCE [LARGE SCALE GENOMIC DNA]</scope>
</reference>
<evidence type="ECO:0000313" key="5">
    <source>
        <dbReference type="Proteomes" id="UP000231383"/>
    </source>
</evidence>
<organism evidence="4 5">
    <name type="scientific">Candidatus Roizmanbacteria bacterium CG_4_9_14_0_2_um_filter_39_13</name>
    <dbReference type="NCBI Taxonomy" id="1974839"/>
    <lineage>
        <taxon>Bacteria</taxon>
        <taxon>Candidatus Roizmaniibacteriota</taxon>
    </lineage>
</organism>
<dbReference type="InterPro" id="IPR047951">
    <property type="entry name" value="Transpos_ISL3"/>
</dbReference>
<feature type="domain" description="Transposase IS204/IS1001/IS1096/IS1165 zinc-finger" evidence="3">
    <location>
        <begin position="3"/>
        <end position="30"/>
    </location>
</feature>
<dbReference type="EMBL" id="PFSC01000021">
    <property type="protein sequence ID" value="PJC33889.1"/>
    <property type="molecule type" value="Genomic_DNA"/>
</dbReference>
<accession>A0A2M8F3M1</accession>
<dbReference type="Pfam" id="PF13542">
    <property type="entry name" value="HTH_Tnp_ISL3"/>
    <property type="match status" value="1"/>
</dbReference>
<dbReference type="InterPro" id="IPR032877">
    <property type="entry name" value="Transposase_HTH"/>
</dbReference>
<dbReference type="PANTHER" id="PTHR33498:SF1">
    <property type="entry name" value="TRANSPOSASE FOR INSERTION SEQUENCE ELEMENT IS1557"/>
    <property type="match status" value="1"/>
</dbReference>
<sequence>REERIWRHLDTCQMMTYIHCCIPRIKCSEHGVLSVHVTWADEMTRFTQLFERLAIQMLRCSANRSQTAKILRVSWDEINQIMERGVSRGLSRRKEETIHSIGMDEKNFLSGHSYVTVMTDIEGKRVIDVAIDRDETAVNRLWEGLTVNQRGQVKAVCTDFWRAYITGVSRYVPQADTVYDKFHVTKHLNVAVDKVRKREHRHLIKEKNR</sequence>
<evidence type="ECO:0000259" key="1">
    <source>
        <dbReference type="Pfam" id="PF01610"/>
    </source>
</evidence>
<evidence type="ECO:0000259" key="3">
    <source>
        <dbReference type="Pfam" id="PF14690"/>
    </source>
</evidence>
<gene>
    <name evidence="4" type="ORF">CO051_00700</name>
</gene>
<feature type="domain" description="Transposase IS204/IS1001/IS1096/IS1165 DDE" evidence="1">
    <location>
        <begin position="101"/>
        <end position="206"/>
    </location>
</feature>
<proteinExistence type="predicted"/>
<protein>
    <submittedName>
        <fullName evidence="4">ISL3 family transposase</fullName>
    </submittedName>
</protein>
<evidence type="ECO:0000313" key="4">
    <source>
        <dbReference type="EMBL" id="PJC33889.1"/>
    </source>
</evidence>
<name>A0A2M8F3M1_9BACT</name>
<dbReference type="Proteomes" id="UP000231383">
    <property type="component" value="Unassembled WGS sequence"/>
</dbReference>
<dbReference type="InterPro" id="IPR029261">
    <property type="entry name" value="Transposase_Znf"/>
</dbReference>
<dbReference type="InterPro" id="IPR002560">
    <property type="entry name" value="Transposase_DDE"/>
</dbReference>
<feature type="non-terminal residue" evidence="4">
    <location>
        <position position="1"/>
    </location>
</feature>
<comment type="caution">
    <text evidence="4">The sequence shown here is derived from an EMBL/GenBank/DDBJ whole genome shotgun (WGS) entry which is preliminary data.</text>
</comment>
<feature type="domain" description="Transposase IS204/IS1001/IS1096/IS1165 helix-turn-helix" evidence="2">
    <location>
        <begin position="35"/>
        <end position="85"/>
    </location>
</feature>
<feature type="non-terminal residue" evidence="4">
    <location>
        <position position="209"/>
    </location>
</feature>
<dbReference type="PANTHER" id="PTHR33498">
    <property type="entry name" value="TRANSPOSASE FOR INSERTION SEQUENCE ELEMENT IS1557"/>
    <property type="match status" value="1"/>
</dbReference>
<dbReference type="Pfam" id="PF01610">
    <property type="entry name" value="DDE_Tnp_ISL3"/>
    <property type="match status" value="1"/>
</dbReference>
<evidence type="ECO:0000259" key="2">
    <source>
        <dbReference type="Pfam" id="PF13542"/>
    </source>
</evidence>